<proteinExistence type="predicted"/>
<name>A0A5D0XJ68_9MICC</name>
<gene>
    <name evidence="1" type="ORF">FQ377_13855</name>
</gene>
<sequence length="78" mass="8498">MGKTPRRARGAALNMAQVNYKVPVDCKAKLEYVSNQLGVSAAEGLELILTHLELDEHGLPAWADRDRIPEALPMAQAS</sequence>
<comment type="caution">
    <text evidence="1">The sequence shown here is derived from an EMBL/GenBank/DDBJ whole genome shotgun (WGS) entry which is preliminary data.</text>
</comment>
<protein>
    <submittedName>
        <fullName evidence="1">Uncharacterized protein</fullName>
    </submittedName>
</protein>
<accession>A0A5D0XJ68</accession>
<evidence type="ECO:0000313" key="1">
    <source>
        <dbReference type="EMBL" id="TYC96605.1"/>
    </source>
</evidence>
<dbReference type="RefSeq" id="WP_148601791.1">
    <property type="nucleotide sequence ID" value="NZ_VSLD01000011.1"/>
</dbReference>
<dbReference type="OrthoDB" id="4954170at2"/>
<evidence type="ECO:0000313" key="2">
    <source>
        <dbReference type="Proteomes" id="UP000323410"/>
    </source>
</evidence>
<reference evidence="1 2" key="1">
    <citation type="submission" date="2019-08" db="EMBL/GenBank/DDBJ databases">
        <title>Genone of Arthrobacter echini P9.</title>
        <authorList>
            <person name="Bowman J.P."/>
        </authorList>
    </citation>
    <scope>NUCLEOTIDE SEQUENCE [LARGE SCALE GENOMIC DNA]</scope>
    <source>
        <strain evidence="1 2">P9</strain>
    </source>
</reference>
<dbReference type="Proteomes" id="UP000323410">
    <property type="component" value="Unassembled WGS sequence"/>
</dbReference>
<dbReference type="AlphaFoldDB" id="A0A5D0XJ68"/>
<dbReference type="EMBL" id="VSLD01000011">
    <property type="protein sequence ID" value="TYC96605.1"/>
    <property type="molecule type" value="Genomic_DNA"/>
</dbReference>
<keyword evidence="2" id="KW-1185">Reference proteome</keyword>
<organism evidence="1 2">
    <name type="scientific">Arthrobacter echini</name>
    <dbReference type="NCBI Taxonomy" id="1529066"/>
    <lineage>
        <taxon>Bacteria</taxon>
        <taxon>Bacillati</taxon>
        <taxon>Actinomycetota</taxon>
        <taxon>Actinomycetes</taxon>
        <taxon>Micrococcales</taxon>
        <taxon>Micrococcaceae</taxon>
        <taxon>Arthrobacter</taxon>
    </lineage>
</organism>